<keyword evidence="9 10" id="KW-0143">Chaperone</keyword>
<dbReference type="EMBL" id="JACNFK010000012">
    <property type="protein sequence ID" value="MBC8518931.1"/>
    <property type="molecule type" value="Genomic_DNA"/>
</dbReference>
<keyword evidence="8 10" id="KW-0653">Protein transport</keyword>
<dbReference type="HAMAP" id="MF_00240">
    <property type="entry name" value="LolA"/>
    <property type="match status" value="1"/>
</dbReference>
<dbReference type="GO" id="GO:0030288">
    <property type="term" value="C:outer membrane-bounded periplasmic space"/>
    <property type="evidence" value="ECO:0007669"/>
    <property type="project" value="TreeGrafter"/>
</dbReference>
<comment type="function">
    <text evidence="10">Participates in the translocation of lipoproteins from the inner membrane to the outer membrane. Only forms a complex with a lipoprotein if the residue after the N-terminal Cys is not an aspartate (The Asp acts as a targeting signal to indicate that the lipoprotein should stay in the inner membrane).</text>
</comment>
<comment type="subunit">
    <text evidence="3 10">Monomer.</text>
</comment>
<sequence length="206" mass="23058">MRILFGLMVALTPIVAWSADTLSSRIESYFSEMESLRGGFHQQVRDGSGRLIEDSYGTLLIQRPGKFRWQTSVPFVQEIVGDGSRIWLHDPDLEQVTVRKQQGSLANTPAALLTGEGSLKDQFAIHPIGKKQYYEWAELVSIHGSGGFEQLLVAMDDEQLRVIEVEDSLGQRTRIDLQDMLYNPSLEESNFLFVPPAGTDVVGDFP</sequence>
<dbReference type="InterPro" id="IPR018323">
    <property type="entry name" value="OM_lipoprot_carrier_LolA_Pbac"/>
</dbReference>
<evidence type="ECO:0000256" key="5">
    <source>
        <dbReference type="ARBA" id="ARBA00022448"/>
    </source>
</evidence>
<dbReference type="InterPro" id="IPR029046">
    <property type="entry name" value="LolA/LolB/LppX"/>
</dbReference>
<dbReference type="SUPFAM" id="SSF89392">
    <property type="entry name" value="Prokaryotic lipoproteins and lipoprotein localization factors"/>
    <property type="match status" value="1"/>
</dbReference>
<evidence type="ECO:0000256" key="10">
    <source>
        <dbReference type="HAMAP-Rule" id="MF_00240"/>
    </source>
</evidence>
<dbReference type="PANTHER" id="PTHR35869">
    <property type="entry name" value="OUTER-MEMBRANE LIPOPROTEIN CARRIER PROTEIN"/>
    <property type="match status" value="1"/>
</dbReference>
<reference evidence="11 12" key="1">
    <citation type="submission" date="2020-08" db="EMBL/GenBank/DDBJ databases">
        <title>Bridging the membrane lipid divide: bacteria of the FCB group superphylum have the potential to synthesize archaeal ether lipids.</title>
        <authorList>
            <person name="Villanueva L."/>
            <person name="Von Meijenfeldt F.A.B."/>
            <person name="Westbye A.B."/>
            <person name="Yadav S."/>
            <person name="Hopmans E.C."/>
            <person name="Dutilh B.E."/>
            <person name="Sinninghe Damste J.S."/>
        </authorList>
    </citation>
    <scope>NUCLEOTIDE SEQUENCE [LARGE SCALE GENOMIC DNA]</scope>
    <source>
        <strain evidence="11">NIOZ-UU100</strain>
    </source>
</reference>
<accession>A0A8J6P9J6</accession>
<evidence type="ECO:0000256" key="3">
    <source>
        <dbReference type="ARBA" id="ARBA00011245"/>
    </source>
</evidence>
<evidence type="ECO:0000256" key="2">
    <source>
        <dbReference type="ARBA" id="ARBA00007615"/>
    </source>
</evidence>
<dbReference type="PANTHER" id="PTHR35869:SF1">
    <property type="entry name" value="OUTER-MEMBRANE LIPOPROTEIN CARRIER PROTEIN"/>
    <property type="match status" value="1"/>
</dbReference>
<evidence type="ECO:0000313" key="11">
    <source>
        <dbReference type="EMBL" id="MBC8518931.1"/>
    </source>
</evidence>
<comment type="caution">
    <text evidence="11">The sequence shown here is derived from an EMBL/GenBank/DDBJ whole genome shotgun (WGS) entry which is preliminary data.</text>
</comment>
<evidence type="ECO:0000256" key="7">
    <source>
        <dbReference type="ARBA" id="ARBA00022764"/>
    </source>
</evidence>
<dbReference type="CDD" id="cd16325">
    <property type="entry name" value="LolA"/>
    <property type="match status" value="1"/>
</dbReference>
<keyword evidence="6" id="KW-0732">Signal</keyword>
<evidence type="ECO:0000256" key="1">
    <source>
        <dbReference type="ARBA" id="ARBA00004418"/>
    </source>
</evidence>
<dbReference type="GO" id="GO:0044874">
    <property type="term" value="P:lipoprotein localization to outer membrane"/>
    <property type="evidence" value="ECO:0007669"/>
    <property type="project" value="UniProtKB-UniRule"/>
</dbReference>
<comment type="similarity">
    <text evidence="2 10">Belongs to the LolA family.</text>
</comment>
<dbReference type="GO" id="GO:0042953">
    <property type="term" value="P:lipoprotein transport"/>
    <property type="evidence" value="ECO:0007669"/>
    <property type="project" value="InterPro"/>
</dbReference>
<organism evidence="11 12">
    <name type="scientific">Candidatus Thiopontia autotrophica</name>
    <dbReference type="NCBI Taxonomy" id="2841688"/>
    <lineage>
        <taxon>Bacteria</taxon>
        <taxon>Pseudomonadati</taxon>
        <taxon>Pseudomonadota</taxon>
        <taxon>Gammaproteobacteria</taxon>
        <taxon>Candidatus Thiopontia</taxon>
    </lineage>
</organism>
<proteinExistence type="inferred from homology"/>
<keyword evidence="11" id="KW-0449">Lipoprotein</keyword>
<keyword evidence="5 10" id="KW-0813">Transport</keyword>
<evidence type="ECO:0000256" key="4">
    <source>
        <dbReference type="ARBA" id="ARBA00014035"/>
    </source>
</evidence>
<evidence type="ECO:0000256" key="8">
    <source>
        <dbReference type="ARBA" id="ARBA00022927"/>
    </source>
</evidence>
<dbReference type="AlphaFoldDB" id="A0A8J6P9J6"/>
<evidence type="ECO:0000256" key="9">
    <source>
        <dbReference type="ARBA" id="ARBA00023186"/>
    </source>
</evidence>
<dbReference type="Gene3D" id="2.50.20.10">
    <property type="entry name" value="Lipoprotein localisation LolA/LolB/LppX"/>
    <property type="match status" value="1"/>
</dbReference>
<evidence type="ECO:0000313" key="12">
    <source>
        <dbReference type="Proteomes" id="UP000654401"/>
    </source>
</evidence>
<dbReference type="Proteomes" id="UP000654401">
    <property type="component" value="Unassembled WGS sequence"/>
</dbReference>
<keyword evidence="7 10" id="KW-0574">Periplasm</keyword>
<evidence type="ECO:0000256" key="6">
    <source>
        <dbReference type="ARBA" id="ARBA00022729"/>
    </source>
</evidence>
<comment type="subcellular location">
    <subcellularLocation>
        <location evidence="1 10">Periplasm</location>
    </subcellularLocation>
</comment>
<name>A0A8J6P9J6_9GAMM</name>
<dbReference type="NCBIfam" id="TIGR00547">
    <property type="entry name" value="lolA"/>
    <property type="match status" value="1"/>
</dbReference>
<dbReference type="InterPro" id="IPR004564">
    <property type="entry name" value="OM_lipoprot_carrier_LolA-like"/>
</dbReference>
<gene>
    <name evidence="10 11" type="primary">lolA</name>
    <name evidence="11" type="ORF">H8D24_00795</name>
</gene>
<protein>
    <recommendedName>
        <fullName evidence="4 10">Outer-membrane lipoprotein carrier protein</fullName>
    </recommendedName>
</protein>
<dbReference type="Pfam" id="PF03548">
    <property type="entry name" value="LolA"/>
    <property type="match status" value="1"/>
</dbReference>